<evidence type="ECO:0000313" key="1">
    <source>
        <dbReference type="EMBL" id="MDK4769250.1"/>
    </source>
</evidence>
<dbReference type="Proteomes" id="UP001173597">
    <property type="component" value="Unassembled WGS sequence"/>
</dbReference>
<gene>
    <name evidence="1" type="ORF">P9854_26165</name>
    <name evidence="2" type="ORF">P9921_25360</name>
</gene>
<sequence length="134" mass="15384">MFDAIVLRLRVARVQAEIVAQLKDCGVRDQDFVNRICQTEESLRLIDTLFKISYYKKSQAAVFLYASTVLANALSSNFVSAKDKRNCYTLLEERLIRMDRISKGFKIEHCLVIGEMEAAMDTWRVQGEVNESPK</sequence>
<evidence type="ECO:0000313" key="3">
    <source>
        <dbReference type="Proteomes" id="UP001173597"/>
    </source>
</evidence>
<dbReference type="EMBL" id="JARTOI010000076">
    <property type="protein sequence ID" value="MDK5173775.1"/>
    <property type="molecule type" value="Genomic_DNA"/>
</dbReference>
<accession>A0AAW6XDD6</accession>
<dbReference type="Proteomes" id="UP001174748">
    <property type="component" value="Unassembled WGS sequence"/>
</dbReference>
<evidence type="ECO:0000313" key="2">
    <source>
        <dbReference type="EMBL" id="MDK5173775.1"/>
    </source>
</evidence>
<comment type="caution">
    <text evidence="1">The sequence shown here is derived from an EMBL/GenBank/DDBJ whole genome shotgun (WGS) entry which is preliminary data.</text>
</comment>
<proteinExistence type="predicted"/>
<organism evidence="1 3">
    <name type="scientific">Serratia nevei</name>
    <dbReference type="NCBI Taxonomy" id="2703794"/>
    <lineage>
        <taxon>Bacteria</taxon>
        <taxon>Pseudomonadati</taxon>
        <taxon>Pseudomonadota</taxon>
        <taxon>Gammaproteobacteria</taxon>
        <taxon>Enterobacterales</taxon>
        <taxon>Yersiniaceae</taxon>
        <taxon>Serratia</taxon>
    </lineage>
</organism>
<name>A0AAW6XDD6_9GAMM</name>
<reference evidence="1" key="1">
    <citation type="submission" date="2023-01" db="EMBL/GenBank/DDBJ databases">
        <title>Genomic dissection of endemic carbapenem resistance: metallo-beta-lactamase gene dissemination through clonal, plasmid and integron transfer pathways.</title>
        <authorList>
            <person name="Macesic N."/>
        </authorList>
    </citation>
    <scope>NUCLEOTIDE SEQUENCE</scope>
    <source>
        <strain evidence="2">CPO382</strain>
        <strain evidence="1">CPO573</strain>
    </source>
</reference>
<evidence type="ECO:0000313" key="4">
    <source>
        <dbReference type="Proteomes" id="UP001174748"/>
    </source>
</evidence>
<dbReference type="AlphaFoldDB" id="A0AAW6XDD6"/>
<dbReference type="RefSeq" id="WP_055313520.1">
    <property type="nucleotide sequence ID" value="NZ_JAQSPG010000015.1"/>
</dbReference>
<dbReference type="EMBL" id="JARTLO010000061">
    <property type="protein sequence ID" value="MDK4769250.1"/>
    <property type="molecule type" value="Genomic_DNA"/>
</dbReference>
<keyword evidence="4" id="KW-1185">Reference proteome</keyword>
<protein>
    <submittedName>
        <fullName evidence="1">Uncharacterized protein</fullName>
    </submittedName>
</protein>